<dbReference type="RefSeq" id="WP_127192288.1">
    <property type="nucleotide sequence ID" value="NZ_RZNY01000008.1"/>
</dbReference>
<evidence type="ECO:0000313" key="2">
    <source>
        <dbReference type="Proteomes" id="UP000279446"/>
    </source>
</evidence>
<dbReference type="EMBL" id="RZNY01000008">
    <property type="protein sequence ID" value="RUT46556.1"/>
    <property type="molecule type" value="Genomic_DNA"/>
</dbReference>
<dbReference type="Proteomes" id="UP000279446">
    <property type="component" value="Unassembled WGS sequence"/>
</dbReference>
<sequence length="64" mass="7291">MSKLIGLYPINWKVNGRVAANVYSSGQYVALDCTENGDVIVEMPKGLWWWGLKNRRTIYEIGSE</sequence>
<dbReference type="AlphaFoldDB" id="A0A433Y9Q7"/>
<organism evidence="1 2">
    <name type="scientific">Paenibacillus anaericanus</name>
    <dbReference type="NCBI Taxonomy" id="170367"/>
    <lineage>
        <taxon>Bacteria</taxon>
        <taxon>Bacillati</taxon>
        <taxon>Bacillota</taxon>
        <taxon>Bacilli</taxon>
        <taxon>Bacillales</taxon>
        <taxon>Paenibacillaceae</taxon>
        <taxon>Paenibacillus</taxon>
    </lineage>
</organism>
<proteinExistence type="predicted"/>
<gene>
    <name evidence="1" type="ORF">EJP82_11960</name>
</gene>
<keyword evidence="2" id="KW-1185">Reference proteome</keyword>
<reference evidence="1 2" key="1">
    <citation type="submission" date="2018-12" db="EMBL/GenBank/DDBJ databases">
        <authorList>
            <person name="Sun L."/>
            <person name="Chen Z."/>
        </authorList>
    </citation>
    <scope>NUCLEOTIDE SEQUENCE [LARGE SCALE GENOMIC DNA]</scope>
    <source>
        <strain evidence="1 2">DSM 15890</strain>
    </source>
</reference>
<accession>A0A433Y9Q7</accession>
<name>A0A433Y9Q7_9BACL</name>
<protein>
    <submittedName>
        <fullName evidence="1">Uncharacterized protein</fullName>
    </submittedName>
</protein>
<comment type="caution">
    <text evidence="1">The sequence shown here is derived from an EMBL/GenBank/DDBJ whole genome shotgun (WGS) entry which is preliminary data.</text>
</comment>
<evidence type="ECO:0000313" key="1">
    <source>
        <dbReference type="EMBL" id="RUT46556.1"/>
    </source>
</evidence>